<feature type="domain" description="Multidrug resistance protein MdtA-like alpha-helical hairpin" evidence="2">
    <location>
        <begin position="27"/>
        <end position="96"/>
    </location>
</feature>
<accession>A0A323UNX2</accession>
<dbReference type="InterPro" id="IPR006143">
    <property type="entry name" value="RND_pump_MFP"/>
</dbReference>
<keyword evidence="6" id="KW-1185">Reference proteome</keyword>
<proteinExistence type="inferred from homology"/>
<feature type="non-terminal residue" evidence="5">
    <location>
        <position position="204"/>
    </location>
</feature>
<dbReference type="PANTHER" id="PTHR30158">
    <property type="entry name" value="ACRA/E-RELATED COMPONENT OF DRUG EFFLUX TRANSPORTER"/>
    <property type="match status" value="1"/>
</dbReference>
<dbReference type="GO" id="GO:0046677">
    <property type="term" value="P:response to antibiotic"/>
    <property type="evidence" value="ECO:0007669"/>
    <property type="project" value="TreeGrafter"/>
</dbReference>
<reference evidence="5 6" key="1">
    <citation type="submission" date="2018-06" db="EMBL/GenBank/DDBJ databases">
        <title>Azoarcus communis strain SWub3 genome.</title>
        <authorList>
            <person name="Zorraquino Salvo V."/>
            <person name="Toubiana D."/>
            <person name="Blumwald E."/>
        </authorList>
    </citation>
    <scope>NUCLEOTIDE SEQUENCE [LARGE SCALE GENOMIC DNA]</scope>
    <source>
        <strain evidence="5 6">SWub3</strain>
    </source>
</reference>
<dbReference type="Pfam" id="PF25917">
    <property type="entry name" value="BSH_RND"/>
    <property type="match status" value="1"/>
</dbReference>
<evidence type="ECO:0000256" key="1">
    <source>
        <dbReference type="ARBA" id="ARBA00009477"/>
    </source>
</evidence>
<dbReference type="Pfam" id="PF25876">
    <property type="entry name" value="HH_MFP_RND"/>
    <property type="match status" value="1"/>
</dbReference>
<dbReference type="AlphaFoldDB" id="A0A323UNX2"/>
<dbReference type="EMBL" id="QKOE01000096">
    <property type="protein sequence ID" value="PZA14194.1"/>
    <property type="molecule type" value="Genomic_DNA"/>
</dbReference>
<dbReference type="Proteomes" id="UP000248259">
    <property type="component" value="Unassembled WGS sequence"/>
</dbReference>
<dbReference type="OrthoDB" id="9783047at2"/>
<comment type="similarity">
    <text evidence="1">Belongs to the membrane fusion protein (MFP) (TC 8.A.1) family.</text>
</comment>
<feature type="domain" description="Multidrug resistance protein MdtA-like beta-barrel" evidence="4">
    <location>
        <begin position="133"/>
        <end position="204"/>
    </location>
</feature>
<organism evidence="5 6">
    <name type="scientific">Parazoarcus communis SWub3 = DSM 12120</name>
    <dbReference type="NCBI Taxonomy" id="1121029"/>
    <lineage>
        <taxon>Bacteria</taxon>
        <taxon>Pseudomonadati</taxon>
        <taxon>Pseudomonadota</taxon>
        <taxon>Betaproteobacteria</taxon>
        <taxon>Rhodocyclales</taxon>
        <taxon>Zoogloeaceae</taxon>
        <taxon>Parazoarcus</taxon>
    </lineage>
</organism>
<dbReference type="RefSeq" id="WP_120719297.1">
    <property type="nucleotide sequence ID" value="NZ_QKOE01000096.1"/>
</dbReference>
<dbReference type="NCBIfam" id="TIGR01730">
    <property type="entry name" value="RND_mfp"/>
    <property type="match status" value="1"/>
</dbReference>
<dbReference type="InterPro" id="IPR058624">
    <property type="entry name" value="MdtA-like_HH"/>
</dbReference>
<dbReference type="GO" id="GO:0005886">
    <property type="term" value="C:plasma membrane"/>
    <property type="evidence" value="ECO:0007669"/>
    <property type="project" value="TreeGrafter"/>
</dbReference>
<dbReference type="Gene3D" id="2.40.50.100">
    <property type="match status" value="1"/>
</dbReference>
<feature type="domain" description="Multidrug resistance protein MdtA-like barrel-sandwich hybrid" evidence="3">
    <location>
        <begin position="2"/>
        <end position="129"/>
    </location>
</feature>
<gene>
    <name evidence="5" type="ORF">DNK49_23200</name>
</gene>
<sequence length="204" mass="22247">MSFNEDQDRKAVDPLYQIDPRPFQAVLDAASATLKRNEAQLTGAALDLDRYSKLLNTGYQSRQTFDQQQATVDALKASIAADKAAIETARLNLAYADIRAPIAGRTGQRLVDIGNLVQAGQPTSLVTITQIKPIFVNFTVPQDYAEAIRHNQQAGALSVLAYASDDKTLLAEGKLSLIDNQIDVATGTIRLKASFANTDERLWP</sequence>
<dbReference type="Pfam" id="PF25944">
    <property type="entry name" value="Beta-barrel_RND"/>
    <property type="match status" value="1"/>
</dbReference>
<protein>
    <submittedName>
        <fullName evidence="5">Efflux RND transporter periplasmic adaptor subunit</fullName>
    </submittedName>
</protein>
<evidence type="ECO:0000313" key="5">
    <source>
        <dbReference type="EMBL" id="PZA14194.1"/>
    </source>
</evidence>
<dbReference type="Gene3D" id="2.40.30.170">
    <property type="match status" value="1"/>
</dbReference>
<dbReference type="InterPro" id="IPR058625">
    <property type="entry name" value="MdtA-like_BSH"/>
</dbReference>
<dbReference type="GO" id="GO:0030313">
    <property type="term" value="C:cell envelope"/>
    <property type="evidence" value="ECO:0007669"/>
    <property type="project" value="UniProtKB-SubCell"/>
</dbReference>
<evidence type="ECO:0000259" key="3">
    <source>
        <dbReference type="Pfam" id="PF25917"/>
    </source>
</evidence>
<dbReference type="InterPro" id="IPR058626">
    <property type="entry name" value="MdtA-like_b-barrel"/>
</dbReference>
<comment type="caution">
    <text evidence="5">The sequence shown here is derived from an EMBL/GenBank/DDBJ whole genome shotgun (WGS) entry which is preliminary data.</text>
</comment>
<dbReference type="Gene3D" id="1.10.287.470">
    <property type="entry name" value="Helix hairpin bin"/>
    <property type="match status" value="1"/>
</dbReference>
<evidence type="ECO:0000313" key="6">
    <source>
        <dbReference type="Proteomes" id="UP000248259"/>
    </source>
</evidence>
<evidence type="ECO:0000259" key="2">
    <source>
        <dbReference type="Pfam" id="PF25876"/>
    </source>
</evidence>
<dbReference type="SUPFAM" id="SSF111369">
    <property type="entry name" value="HlyD-like secretion proteins"/>
    <property type="match status" value="1"/>
</dbReference>
<evidence type="ECO:0000259" key="4">
    <source>
        <dbReference type="Pfam" id="PF25944"/>
    </source>
</evidence>
<dbReference type="GO" id="GO:0022857">
    <property type="term" value="F:transmembrane transporter activity"/>
    <property type="evidence" value="ECO:0007669"/>
    <property type="project" value="InterPro"/>
</dbReference>
<name>A0A323UNX2_9RHOO</name>